<accession>W7QRY5</accession>
<protein>
    <submittedName>
        <fullName evidence="3">Alpha/beta hydrolase fold protein</fullName>
    </submittedName>
</protein>
<gene>
    <name evidence="3" type="ORF">DS2_07218</name>
</gene>
<dbReference type="SUPFAM" id="SSF53474">
    <property type="entry name" value="alpha/beta-Hydrolases"/>
    <property type="match status" value="1"/>
</dbReference>
<evidence type="ECO:0000313" key="3">
    <source>
        <dbReference type="EMBL" id="EWH10603.1"/>
    </source>
</evidence>
<keyword evidence="1" id="KW-0732">Signal</keyword>
<dbReference type="eggNOG" id="COG2267">
    <property type="taxonomic scope" value="Bacteria"/>
</dbReference>
<keyword evidence="4" id="KW-1185">Reference proteome</keyword>
<dbReference type="Pfam" id="PF00561">
    <property type="entry name" value="Abhydrolase_1"/>
    <property type="match status" value="1"/>
</dbReference>
<reference evidence="3 4" key="1">
    <citation type="journal article" date="2014" name="Genome Announc.">
        <title>Draft Genome Sequence of the Agar-Degrading Bacterium Catenovulum sp. Strain DS-2, Isolated from Intestines of Haliotis diversicolor.</title>
        <authorList>
            <person name="Shan D."/>
            <person name="Li X."/>
            <person name="Gu Z."/>
            <person name="Wei G."/>
            <person name="Gao Z."/>
            <person name="Shao Z."/>
        </authorList>
    </citation>
    <scope>NUCLEOTIDE SEQUENCE [LARGE SCALE GENOMIC DNA]</scope>
    <source>
        <strain evidence="3 4">DS-2</strain>
    </source>
</reference>
<dbReference type="PANTHER" id="PTHR43798">
    <property type="entry name" value="MONOACYLGLYCEROL LIPASE"/>
    <property type="match status" value="1"/>
</dbReference>
<evidence type="ECO:0000313" key="4">
    <source>
        <dbReference type="Proteomes" id="UP000019276"/>
    </source>
</evidence>
<dbReference type="GO" id="GO:0016020">
    <property type="term" value="C:membrane"/>
    <property type="evidence" value="ECO:0007669"/>
    <property type="project" value="TreeGrafter"/>
</dbReference>
<feature type="domain" description="AB hydrolase-1" evidence="2">
    <location>
        <begin position="64"/>
        <end position="291"/>
    </location>
</feature>
<dbReference type="InterPro" id="IPR050266">
    <property type="entry name" value="AB_hydrolase_sf"/>
</dbReference>
<name>W7QRY5_9ALTE</name>
<dbReference type="InterPro" id="IPR000073">
    <property type="entry name" value="AB_hydrolase_1"/>
</dbReference>
<dbReference type="OrthoDB" id="9780765at2"/>
<dbReference type="AlphaFoldDB" id="W7QRY5"/>
<organism evidence="3 4">
    <name type="scientific">Catenovulum agarivorans DS-2</name>
    <dbReference type="NCBI Taxonomy" id="1328313"/>
    <lineage>
        <taxon>Bacteria</taxon>
        <taxon>Pseudomonadati</taxon>
        <taxon>Pseudomonadota</taxon>
        <taxon>Gammaproteobacteria</taxon>
        <taxon>Alteromonadales</taxon>
        <taxon>Alteromonadaceae</taxon>
        <taxon>Catenovulum</taxon>
    </lineage>
</organism>
<dbReference type="STRING" id="1328313.DS2_07218"/>
<dbReference type="InterPro" id="IPR029058">
    <property type="entry name" value="AB_hydrolase_fold"/>
</dbReference>
<keyword evidence="3" id="KW-0378">Hydrolase</keyword>
<sequence>MPKLISLFVTTFILCLPLTISANESTVDPYWYKNYRLKSHSIHASIFDGEMRYYTLNDHLINRPSIVMVHGVGGSSADFEPLVPLLGQHYRLIIIDLPGYGLSEQAKSDYKPSNYAASLTPIIRSIKNEKNIIIGHSMGGNVTIQMIAKSPDLAEQIILIDAAGMLHKYAYSKYVAMEKIDDIKYISQKNQNFFAGIIDKINQSLPDFTDMILSKKSREHLLKNNTTYISAISVMHEDLTETLRQLTTPALVIWGREDAVMPYQTAYMLQHFIAESKLNVLDNAGHSPQKDQPQVVYSAIRDYLTAQTNSSSPNQTSSIDLVNDSEYTHVDCRNKATTVNIPQTHFKKLTIANCPGIELHGVLTDELFIENSTIELFNVHITSQKTALVMNKSRLVVWGGVITGNTAFNLIQSKLDLNGVDLHVAKLAGSADRKSQVLASVSRLYKKKGQENWHGFIKKAD</sequence>
<dbReference type="GO" id="GO:0016787">
    <property type="term" value="F:hydrolase activity"/>
    <property type="evidence" value="ECO:0007669"/>
    <property type="project" value="UniProtKB-KW"/>
</dbReference>
<proteinExistence type="predicted"/>
<dbReference type="Proteomes" id="UP000019276">
    <property type="component" value="Unassembled WGS sequence"/>
</dbReference>
<dbReference type="PANTHER" id="PTHR43798:SF33">
    <property type="entry name" value="HYDROLASE, PUTATIVE (AFU_ORTHOLOGUE AFUA_2G14860)-RELATED"/>
    <property type="match status" value="1"/>
</dbReference>
<dbReference type="EMBL" id="ARZY01000010">
    <property type="protein sequence ID" value="EWH10603.1"/>
    <property type="molecule type" value="Genomic_DNA"/>
</dbReference>
<dbReference type="PRINTS" id="PR00111">
    <property type="entry name" value="ABHYDROLASE"/>
</dbReference>
<dbReference type="Gene3D" id="3.40.50.1820">
    <property type="entry name" value="alpha/beta hydrolase"/>
    <property type="match status" value="1"/>
</dbReference>
<comment type="caution">
    <text evidence="3">The sequence shown here is derived from an EMBL/GenBank/DDBJ whole genome shotgun (WGS) entry which is preliminary data.</text>
</comment>
<dbReference type="RefSeq" id="WP_035014026.1">
    <property type="nucleotide sequence ID" value="NZ_ARZY01000010.1"/>
</dbReference>
<feature type="chain" id="PRO_5004901192" evidence="1">
    <location>
        <begin position="23"/>
        <end position="461"/>
    </location>
</feature>
<feature type="signal peptide" evidence="1">
    <location>
        <begin position="1"/>
        <end position="22"/>
    </location>
</feature>
<evidence type="ECO:0000259" key="2">
    <source>
        <dbReference type="Pfam" id="PF00561"/>
    </source>
</evidence>
<evidence type="ECO:0000256" key="1">
    <source>
        <dbReference type="SAM" id="SignalP"/>
    </source>
</evidence>